<proteinExistence type="predicted"/>
<evidence type="ECO:0000313" key="1">
    <source>
        <dbReference type="EMBL" id="CBX96402.1"/>
    </source>
</evidence>
<name>E4ZYW7_LEPMJ</name>
<reference evidence="2" key="1">
    <citation type="journal article" date="2011" name="Nat. Commun.">
        <title>Effector diversification within compartments of the Leptosphaeria maculans genome affected by Repeat-Induced Point mutations.</title>
        <authorList>
            <person name="Rouxel T."/>
            <person name="Grandaubert J."/>
            <person name="Hane J.K."/>
            <person name="Hoede C."/>
            <person name="van de Wouw A.P."/>
            <person name="Couloux A."/>
            <person name="Dominguez V."/>
            <person name="Anthouard V."/>
            <person name="Bally P."/>
            <person name="Bourras S."/>
            <person name="Cozijnsen A.J."/>
            <person name="Ciuffetti L.M."/>
            <person name="Degrave A."/>
            <person name="Dilmaghani A."/>
            <person name="Duret L."/>
            <person name="Fudal I."/>
            <person name="Goodwin S.B."/>
            <person name="Gout L."/>
            <person name="Glaser N."/>
            <person name="Linglin J."/>
            <person name="Kema G.H.J."/>
            <person name="Lapalu N."/>
            <person name="Lawrence C.B."/>
            <person name="May K."/>
            <person name="Meyer M."/>
            <person name="Ollivier B."/>
            <person name="Poulain J."/>
            <person name="Schoch C.L."/>
            <person name="Simon A."/>
            <person name="Spatafora J.W."/>
            <person name="Stachowiak A."/>
            <person name="Turgeon B.G."/>
            <person name="Tyler B.M."/>
            <person name="Vincent D."/>
            <person name="Weissenbach J."/>
            <person name="Amselem J."/>
            <person name="Quesneville H."/>
            <person name="Oliver R.P."/>
            <person name="Wincker P."/>
            <person name="Balesdent M.-H."/>
            <person name="Howlett B.J."/>
        </authorList>
    </citation>
    <scope>NUCLEOTIDE SEQUENCE [LARGE SCALE GENOMIC DNA]</scope>
    <source>
        <strain evidence="2">JN3 / isolate v23.1.3 / race Av1-4-5-6-7-8</strain>
    </source>
</reference>
<dbReference type="AlphaFoldDB" id="E4ZYW7"/>
<dbReference type="Proteomes" id="UP000002668">
    <property type="component" value="Genome"/>
</dbReference>
<dbReference type="InParanoid" id="E4ZYW7"/>
<keyword evidence="2" id="KW-1185">Reference proteome</keyword>
<dbReference type="HOGENOM" id="CLU_2961226_0_0_1"/>
<dbReference type="VEuPathDB" id="FungiDB:LEMA_uP106670.1"/>
<accession>E4ZYW7</accession>
<protein>
    <submittedName>
        <fullName evidence="1">Predicted protein</fullName>
    </submittedName>
</protein>
<organism evidence="2">
    <name type="scientific">Leptosphaeria maculans (strain JN3 / isolate v23.1.3 / race Av1-4-5-6-7-8)</name>
    <name type="common">Blackleg fungus</name>
    <name type="synonym">Phoma lingam</name>
    <dbReference type="NCBI Taxonomy" id="985895"/>
    <lineage>
        <taxon>Eukaryota</taxon>
        <taxon>Fungi</taxon>
        <taxon>Dikarya</taxon>
        <taxon>Ascomycota</taxon>
        <taxon>Pezizomycotina</taxon>
        <taxon>Dothideomycetes</taxon>
        <taxon>Pleosporomycetidae</taxon>
        <taxon>Pleosporales</taxon>
        <taxon>Pleosporineae</taxon>
        <taxon>Leptosphaeriaceae</taxon>
        <taxon>Plenodomus</taxon>
        <taxon>Plenodomus lingam/Leptosphaeria maculans species complex</taxon>
    </lineage>
</organism>
<dbReference type="EMBL" id="FP929129">
    <property type="protein sequence ID" value="CBX96402.1"/>
    <property type="molecule type" value="Genomic_DNA"/>
</dbReference>
<sequence length="59" mass="6556">MVTAKQQMPAVASMLEYCKFTCFGNGFAHVLGFGAAAWQKADYILGPVHKVKLQDQHDR</sequence>
<evidence type="ECO:0000313" key="2">
    <source>
        <dbReference type="Proteomes" id="UP000002668"/>
    </source>
</evidence>
<gene>
    <name evidence="1" type="ORF">LEMA_uP106670.1</name>
</gene>